<keyword evidence="4" id="KW-1185">Reference proteome</keyword>
<organism evidence="3 4">
    <name type="scientific">[Candida] subhashii</name>
    <dbReference type="NCBI Taxonomy" id="561895"/>
    <lineage>
        <taxon>Eukaryota</taxon>
        <taxon>Fungi</taxon>
        <taxon>Dikarya</taxon>
        <taxon>Ascomycota</taxon>
        <taxon>Saccharomycotina</taxon>
        <taxon>Pichiomycetes</taxon>
        <taxon>Debaryomycetaceae</taxon>
        <taxon>Spathaspora</taxon>
    </lineage>
</organism>
<feature type="non-terminal residue" evidence="3">
    <location>
        <position position="1"/>
    </location>
</feature>
<feature type="compositionally biased region" description="Polar residues" evidence="1">
    <location>
        <begin position="81"/>
        <end position="197"/>
    </location>
</feature>
<sequence>MNKLLLLISLIFWQFQNVQSAAIPNLNLNELEKRETEGTVTEVLILTTTLTSDTQETESTVTEVLILTTTLTSDTREAEVVNSTATPSSSEQFTRETSYPEQVSTSTSSPEQVTTSIFSPEQVSTSTSSPEQVTTLIFSPEQVSTSTSSPEQVTTSLFSPEQVSTSTSSPEQVTTSLFSPEQVSTSTSSPEQVTTSISSPEQVTTSTSSPEPTISTPTTIAYEEPIATAINVVRGVETFQETEIILSDTGILSLVDVVNVVIESASIESGTSLFYTQSFSADDEAISVQLSDVVNEGLIWLDIRTSPQLDGILFKRRDQNLKKRDDENVVMLTNLENN</sequence>
<dbReference type="OrthoDB" id="6363454at2759"/>
<feature type="signal peptide" evidence="2">
    <location>
        <begin position="1"/>
        <end position="20"/>
    </location>
</feature>
<dbReference type="PANTHER" id="PTHR17571:SF34">
    <property type="entry name" value="ACROSOMAL PROTEIN SP-10"/>
    <property type="match status" value="1"/>
</dbReference>
<evidence type="ECO:0000313" key="3">
    <source>
        <dbReference type="EMBL" id="KAG7664422.1"/>
    </source>
</evidence>
<dbReference type="RefSeq" id="XP_049264654.1">
    <property type="nucleotide sequence ID" value="XM_049405760.1"/>
</dbReference>
<gene>
    <name evidence="3" type="ORF">J8A68_002050</name>
</gene>
<evidence type="ECO:0000313" key="4">
    <source>
        <dbReference type="Proteomes" id="UP000694255"/>
    </source>
</evidence>
<dbReference type="EMBL" id="JAGSYN010000085">
    <property type="protein sequence ID" value="KAG7664422.1"/>
    <property type="molecule type" value="Genomic_DNA"/>
</dbReference>
<evidence type="ECO:0000256" key="2">
    <source>
        <dbReference type="SAM" id="SignalP"/>
    </source>
</evidence>
<dbReference type="Proteomes" id="UP000694255">
    <property type="component" value="Unassembled WGS sequence"/>
</dbReference>
<proteinExistence type="predicted"/>
<feature type="compositionally biased region" description="Low complexity" evidence="1">
    <location>
        <begin position="198"/>
        <end position="219"/>
    </location>
</feature>
<protein>
    <submittedName>
        <fullName evidence="3">Uncharacterized protein</fullName>
    </submittedName>
</protein>
<accession>A0A8J5QJV4</accession>
<feature type="non-terminal residue" evidence="3">
    <location>
        <position position="338"/>
    </location>
</feature>
<name>A0A8J5QJV4_9ASCO</name>
<dbReference type="GeneID" id="73468851"/>
<evidence type="ECO:0000256" key="1">
    <source>
        <dbReference type="SAM" id="MobiDB-lite"/>
    </source>
</evidence>
<feature type="chain" id="PRO_5035261402" evidence="2">
    <location>
        <begin position="21"/>
        <end position="338"/>
    </location>
</feature>
<feature type="region of interest" description="Disordered" evidence="1">
    <location>
        <begin position="78"/>
        <end position="219"/>
    </location>
</feature>
<comment type="caution">
    <text evidence="3">The sequence shown here is derived from an EMBL/GenBank/DDBJ whole genome shotgun (WGS) entry which is preliminary data.</text>
</comment>
<dbReference type="PANTHER" id="PTHR17571">
    <property type="entry name" value="URINARY PROTEIN RUP /ACROSOMAL PROTEIN SP-10"/>
    <property type="match status" value="1"/>
</dbReference>
<keyword evidence="2" id="KW-0732">Signal</keyword>
<reference evidence="3 4" key="1">
    <citation type="journal article" date="2021" name="DNA Res.">
        <title>Genome analysis of Candida subhashii reveals its hybrid nature and dual mitochondrial genome conformations.</title>
        <authorList>
            <person name="Mixao V."/>
            <person name="Hegedusova E."/>
            <person name="Saus E."/>
            <person name="Pryszcz L.P."/>
            <person name="Cillingova A."/>
            <person name="Nosek J."/>
            <person name="Gabaldon T."/>
        </authorList>
    </citation>
    <scope>NUCLEOTIDE SEQUENCE [LARGE SCALE GENOMIC DNA]</scope>
    <source>
        <strain evidence="3 4">CBS 10753</strain>
    </source>
</reference>
<dbReference type="InterPro" id="IPR052671">
    <property type="entry name" value="Acrosomal_SP-10-like"/>
</dbReference>
<dbReference type="AlphaFoldDB" id="A0A8J5QJV4"/>